<feature type="domain" description="Small ribosomal subunit protein uS7" evidence="4">
    <location>
        <begin position="13"/>
        <end position="127"/>
    </location>
</feature>
<keyword evidence="3" id="KW-0687">Ribonucleoprotein</keyword>
<comment type="similarity">
    <text evidence="1">Belongs to the universal ribosomal protein uS7 family.</text>
</comment>
<keyword evidence="5" id="KW-0496">Mitochondrion</keyword>
<dbReference type="GeneID" id="39114180"/>
<protein>
    <submittedName>
        <fullName evidence="5">Ribosomal protein S7</fullName>
    </submittedName>
</protein>
<dbReference type="SUPFAM" id="SSF47973">
    <property type="entry name" value="Ribosomal protein S7"/>
    <property type="match status" value="1"/>
</dbReference>
<evidence type="ECO:0000256" key="1">
    <source>
        <dbReference type="ARBA" id="ARBA00007151"/>
    </source>
</evidence>
<geneLocation type="mitochondrion" evidence="5"/>
<dbReference type="EMBL" id="MH910097">
    <property type="protein sequence ID" value="QBC73426.1"/>
    <property type="molecule type" value="Genomic_DNA"/>
</dbReference>
<name>A0A411K7L0_9EUKA</name>
<dbReference type="InterPro" id="IPR036823">
    <property type="entry name" value="Ribosomal_uS7_dom_sf"/>
</dbReference>
<keyword evidence="2 5" id="KW-0689">Ribosomal protein</keyword>
<dbReference type="GO" id="GO:0005840">
    <property type="term" value="C:ribosome"/>
    <property type="evidence" value="ECO:0007669"/>
    <property type="project" value="UniProtKB-KW"/>
</dbReference>
<dbReference type="Pfam" id="PF00177">
    <property type="entry name" value="Ribosomal_S7"/>
    <property type="match status" value="1"/>
</dbReference>
<proteinExistence type="inferred from homology"/>
<dbReference type="InterPro" id="IPR023798">
    <property type="entry name" value="Ribosomal_uS7_dom"/>
</dbReference>
<sequence length="167" mass="19784">MIIQNNLVILDKNFVFNSNIYLLKLISILNKNGKKNISEKKIFDVLYELKKLEVDDLKVSQLFDNFFSLLRPKVSLRNYKYKTLKTKVPCFISFNKSIDLLLRWISKFIKLKRNKKSVSNILIENIKLSFLGKGFFSDCLNDHNLICLHYYTISGRFIKKLNTFFIK</sequence>
<gene>
    <name evidence="5" type="primary">rps7</name>
</gene>
<organism evidence="5">
    <name type="scientific">Paravannella minima</name>
    <dbReference type="NCBI Taxonomy" id="1443144"/>
    <lineage>
        <taxon>Eukaryota</taxon>
        <taxon>Amoebozoa</taxon>
        <taxon>Discosea</taxon>
        <taxon>Flabellinia</taxon>
        <taxon>Vannellidae</taxon>
        <taxon>Paravannella</taxon>
    </lineage>
</organism>
<dbReference type="Gene3D" id="1.10.455.10">
    <property type="entry name" value="Ribosomal protein S7 domain"/>
    <property type="match status" value="1"/>
</dbReference>
<dbReference type="AlphaFoldDB" id="A0A411K7L0"/>
<reference evidence="5" key="1">
    <citation type="journal article" date="2019" name="Eur. J. Protist.">
        <title>The complete mitochondrial genome of Paravannella minima (Amoebozoa, Discosea, Vannellida).</title>
        <authorList>
            <person name="Bondarenko N."/>
            <person name="Glotova A."/>
            <person name="Nassonova E."/>
            <person name="Masharsky A."/>
            <person name="Polev D."/>
            <person name="Smirnov A."/>
        </authorList>
    </citation>
    <scope>NUCLEOTIDE SEQUENCE</scope>
</reference>
<evidence type="ECO:0000313" key="5">
    <source>
        <dbReference type="EMBL" id="QBC73426.1"/>
    </source>
</evidence>
<accession>A0A411K7L0</accession>
<evidence type="ECO:0000256" key="2">
    <source>
        <dbReference type="ARBA" id="ARBA00022980"/>
    </source>
</evidence>
<dbReference type="RefSeq" id="YP_009557787.1">
    <property type="nucleotide sequence ID" value="NC_040955.1"/>
</dbReference>
<evidence type="ECO:0000259" key="4">
    <source>
        <dbReference type="Pfam" id="PF00177"/>
    </source>
</evidence>
<evidence type="ECO:0000256" key="3">
    <source>
        <dbReference type="ARBA" id="ARBA00023274"/>
    </source>
</evidence>
<dbReference type="GO" id="GO:1990904">
    <property type="term" value="C:ribonucleoprotein complex"/>
    <property type="evidence" value="ECO:0007669"/>
    <property type="project" value="UniProtKB-KW"/>
</dbReference>